<dbReference type="AlphaFoldDB" id="A0A9X8EK59"/>
<proteinExistence type="predicted"/>
<sequence length="112" mass="12565">MAEKKTGAAKHSADYRDRKKAEAERLGIEILPVESAAGTRSEMAKAMKAHGYTQLQELLQDLHRAFIAADHREQARRLKKPDAPAFKISPKLARRFEAASRAELKRDPGDSR</sequence>
<evidence type="ECO:0000313" key="1">
    <source>
        <dbReference type="EMBL" id="ROQ49135.1"/>
    </source>
</evidence>
<organism evidence="1 2">
    <name type="scientific">Pseudomonas putida</name>
    <name type="common">Arthrobacter siderocapsulatus</name>
    <dbReference type="NCBI Taxonomy" id="303"/>
    <lineage>
        <taxon>Bacteria</taxon>
        <taxon>Pseudomonadati</taxon>
        <taxon>Pseudomonadota</taxon>
        <taxon>Gammaproteobacteria</taxon>
        <taxon>Pseudomonadales</taxon>
        <taxon>Pseudomonadaceae</taxon>
        <taxon>Pseudomonas</taxon>
    </lineage>
</organism>
<name>A0A9X8EK59_PSEPU</name>
<comment type="caution">
    <text evidence="1">The sequence shown here is derived from an EMBL/GenBank/DDBJ whole genome shotgun (WGS) entry which is preliminary data.</text>
</comment>
<evidence type="ECO:0000313" key="2">
    <source>
        <dbReference type="Proteomes" id="UP000269115"/>
    </source>
</evidence>
<gene>
    <name evidence="1" type="ORF">EDF85_3446</name>
</gene>
<dbReference type="Proteomes" id="UP000269115">
    <property type="component" value="Unassembled WGS sequence"/>
</dbReference>
<protein>
    <submittedName>
        <fullName evidence="1">Uncharacterized protein</fullName>
    </submittedName>
</protein>
<reference evidence="1 2" key="1">
    <citation type="submission" date="2018-11" db="EMBL/GenBank/DDBJ databases">
        <title>Genomic analyses of the natural microbiome of Caenorhabditis elegans.</title>
        <authorList>
            <person name="Samuel B."/>
        </authorList>
    </citation>
    <scope>NUCLEOTIDE SEQUENCE [LARGE SCALE GENOMIC DNA]</scope>
    <source>
        <strain evidence="1 2">BIGb0473</strain>
    </source>
</reference>
<accession>A0A9X8EK59</accession>
<dbReference type="RefSeq" id="WP_123753204.1">
    <property type="nucleotide sequence ID" value="NZ_RJUR01000014.1"/>
</dbReference>
<dbReference type="EMBL" id="RJUR01000014">
    <property type="protein sequence ID" value="ROQ49135.1"/>
    <property type="molecule type" value="Genomic_DNA"/>
</dbReference>